<dbReference type="SUPFAM" id="SSF54991">
    <property type="entry name" value="Anticodon-binding domain of PheRS"/>
    <property type="match status" value="1"/>
</dbReference>
<dbReference type="GO" id="GO:0070042">
    <property type="term" value="F:rRNA (uridine-N3-)-methyltransferase activity"/>
    <property type="evidence" value="ECO:0007669"/>
    <property type="project" value="InterPro"/>
</dbReference>
<name>A0A8J1XVP4_OWEFU</name>
<dbReference type="Proteomes" id="UP000749559">
    <property type="component" value="Unassembled WGS sequence"/>
</dbReference>
<dbReference type="PANTHER" id="PTHR11538:SF26">
    <property type="entry name" value="FERREDOXIN-FOLD ANTICODON-BINDING DOMAIN-CONTAINING PROTEIN 1"/>
    <property type="match status" value="1"/>
</dbReference>
<dbReference type="Pfam" id="PF10354">
    <property type="entry name" value="BMT5-like"/>
    <property type="match status" value="1"/>
</dbReference>
<protein>
    <submittedName>
        <fullName evidence="1">Uncharacterized protein</fullName>
    </submittedName>
</protein>
<dbReference type="InterPro" id="IPR005121">
    <property type="entry name" value="Fdx_antiC-bd"/>
</dbReference>
<dbReference type="GO" id="GO:0005737">
    <property type="term" value="C:cytoplasm"/>
    <property type="evidence" value="ECO:0007669"/>
    <property type="project" value="TreeGrafter"/>
</dbReference>
<evidence type="ECO:0000313" key="2">
    <source>
        <dbReference type="Proteomes" id="UP000749559"/>
    </source>
</evidence>
<dbReference type="InterPro" id="IPR019446">
    <property type="entry name" value="BMT5-like"/>
</dbReference>
<gene>
    <name evidence="1" type="ORF">OFUS_LOCUS13127</name>
</gene>
<accession>A0A8J1XVP4</accession>
<proteinExistence type="predicted"/>
<dbReference type="AlphaFoldDB" id="A0A8J1XVP4"/>
<dbReference type="PROSITE" id="PS51447">
    <property type="entry name" value="FDX_ACB"/>
    <property type="match status" value="1"/>
</dbReference>
<dbReference type="Pfam" id="PF03147">
    <property type="entry name" value="FDX-ACB"/>
    <property type="match status" value="1"/>
</dbReference>
<dbReference type="InterPro" id="IPR036690">
    <property type="entry name" value="Fdx_antiC-bd_sf"/>
</dbReference>
<dbReference type="EMBL" id="CAIIXF020000006">
    <property type="protein sequence ID" value="CAH1787422.1"/>
    <property type="molecule type" value="Genomic_DNA"/>
</dbReference>
<evidence type="ECO:0000313" key="1">
    <source>
        <dbReference type="EMBL" id="CAH1787422.1"/>
    </source>
</evidence>
<dbReference type="OrthoDB" id="273345at2759"/>
<dbReference type="GO" id="GO:0070475">
    <property type="term" value="P:rRNA base methylation"/>
    <property type="evidence" value="ECO:0007669"/>
    <property type="project" value="InterPro"/>
</dbReference>
<reference evidence="1" key="1">
    <citation type="submission" date="2022-03" db="EMBL/GenBank/DDBJ databases">
        <authorList>
            <person name="Martin C."/>
        </authorList>
    </citation>
    <scope>NUCLEOTIDE SEQUENCE</scope>
</reference>
<keyword evidence="2" id="KW-1185">Reference proteome</keyword>
<organism evidence="1 2">
    <name type="scientific">Owenia fusiformis</name>
    <name type="common">Polychaete worm</name>
    <dbReference type="NCBI Taxonomy" id="6347"/>
    <lineage>
        <taxon>Eukaryota</taxon>
        <taxon>Metazoa</taxon>
        <taxon>Spiralia</taxon>
        <taxon>Lophotrochozoa</taxon>
        <taxon>Annelida</taxon>
        <taxon>Polychaeta</taxon>
        <taxon>Sedentaria</taxon>
        <taxon>Canalipalpata</taxon>
        <taxon>Sabellida</taxon>
        <taxon>Oweniida</taxon>
        <taxon>Oweniidae</taxon>
        <taxon>Owenia</taxon>
    </lineage>
</organism>
<comment type="caution">
    <text evidence="1">The sequence shown here is derived from an EMBL/GenBank/DDBJ whole genome shotgun (WGS) entry which is preliminary data.</text>
</comment>
<sequence>MDRKCTGDVLLVGEGDFSLALSLTQKLNPECLTATSYLSEKEIVLHKQAIHNTQQLRNKGVTVMYNIDATNLSSYPHLQLKNWTRIIFNFPHIGGKSNIKRNRQLLKHFFMSSVKIISPKGQICVTLAQGQGGSPDDQPMREWQNSWQIVAMAACANLILSQTVPFVAADYPLYSCTGFRSQDKHFNTEGAITHIFETADPVELPGCIQPETAYIMVDDKTVNSSRYFATKFSRKLYEIIGHPVCEIQSLILDDLVKRQGIELRIVPSETCPLVSPLSHIWNASSEDSYNIYSDPLSNNLMIGEAHQEADIFGEYQCSLRTSMLDVVGKVMERWLQSDNEITIVSGDVYQKCRLERQMPIRTEMMFIVKTTAGISLKDILNSCITEIFVKFNKTGTVNFSIAESPSNSEMLLEIYDSVQKNITIGKINSFQHDSVDFTCAILDLNTLACLIVDILDHRLIWSNDERTVEALKNVFHYSTVFKSISLYPLESRHDISFWIDDEAAFNENVFSQIVYATSDDCIKHVKLLDSYRDESGRLSKTYSHIYQSPDRPLSYDMSHQLQSSIRLTLAKLMKITLR</sequence>
<dbReference type="Gene3D" id="3.30.70.380">
    <property type="entry name" value="Ferrodoxin-fold anticodon-binding domain"/>
    <property type="match status" value="1"/>
</dbReference>
<dbReference type="PANTHER" id="PTHR11538">
    <property type="entry name" value="PHENYLALANYL-TRNA SYNTHETASE"/>
    <property type="match status" value="1"/>
</dbReference>
<dbReference type="SMART" id="SM00896">
    <property type="entry name" value="FDX-ACB"/>
    <property type="match status" value="1"/>
</dbReference>